<keyword evidence="3" id="KW-1185">Reference proteome</keyword>
<accession>A0ABN7X7R2</accession>
<protein>
    <submittedName>
        <fullName evidence="2">26413_t:CDS:1</fullName>
    </submittedName>
</protein>
<feature type="compositionally biased region" description="Polar residues" evidence="1">
    <location>
        <begin position="27"/>
        <end position="47"/>
    </location>
</feature>
<dbReference type="Proteomes" id="UP000789901">
    <property type="component" value="Unassembled WGS sequence"/>
</dbReference>
<reference evidence="2 3" key="1">
    <citation type="submission" date="2021-06" db="EMBL/GenBank/DDBJ databases">
        <authorList>
            <person name="Kallberg Y."/>
            <person name="Tangrot J."/>
            <person name="Rosling A."/>
        </authorList>
    </citation>
    <scope>NUCLEOTIDE SEQUENCE [LARGE SCALE GENOMIC DNA]</scope>
    <source>
        <strain evidence="2 3">120-4 pot B 10/14</strain>
    </source>
</reference>
<name>A0ABN7X7R2_GIGMA</name>
<gene>
    <name evidence="2" type="ORF">GMARGA_LOCUS39531</name>
</gene>
<evidence type="ECO:0000313" key="3">
    <source>
        <dbReference type="Proteomes" id="UP000789901"/>
    </source>
</evidence>
<proteinExistence type="predicted"/>
<evidence type="ECO:0000313" key="2">
    <source>
        <dbReference type="EMBL" id="CAG8849110.1"/>
    </source>
</evidence>
<dbReference type="EMBL" id="CAJVQB010094841">
    <property type="protein sequence ID" value="CAG8849110.1"/>
    <property type="molecule type" value="Genomic_DNA"/>
</dbReference>
<organism evidence="2 3">
    <name type="scientific">Gigaspora margarita</name>
    <dbReference type="NCBI Taxonomy" id="4874"/>
    <lineage>
        <taxon>Eukaryota</taxon>
        <taxon>Fungi</taxon>
        <taxon>Fungi incertae sedis</taxon>
        <taxon>Mucoromycota</taxon>
        <taxon>Glomeromycotina</taxon>
        <taxon>Glomeromycetes</taxon>
        <taxon>Diversisporales</taxon>
        <taxon>Gigasporaceae</taxon>
        <taxon>Gigaspora</taxon>
    </lineage>
</organism>
<sequence length="57" mass="6476">EHSSIPLSNATITSFPTKIEGSTNYTIQQQTTTRHQLQNLTKQQSIPHYQLPKLNDP</sequence>
<feature type="region of interest" description="Disordered" evidence="1">
    <location>
        <begin position="27"/>
        <end position="57"/>
    </location>
</feature>
<feature type="non-terminal residue" evidence="2">
    <location>
        <position position="1"/>
    </location>
</feature>
<comment type="caution">
    <text evidence="2">The sequence shown here is derived from an EMBL/GenBank/DDBJ whole genome shotgun (WGS) entry which is preliminary data.</text>
</comment>
<evidence type="ECO:0000256" key="1">
    <source>
        <dbReference type="SAM" id="MobiDB-lite"/>
    </source>
</evidence>